<dbReference type="AlphaFoldDB" id="A0A1S6U5X8"/>
<evidence type="ECO:0000313" key="2">
    <source>
        <dbReference type="Proteomes" id="UP000190868"/>
    </source>
</evidence>
<organism evidence="1 2">
    <name type="scientific">Campylobacter pinnipediorum subsp. caledonicus</name>
    <dbReference type="NCBI Taxonomy" id="1874362"/>
    <lineage>
        <taxon>Bacteria</taxon>
        <taxon>Pseudomonadati</taxon>
        <taxon>Campylobacterota</taxon>
        <taxon>Epsilonproteobacteria</taxon>
        <taxon>Campylobacterales</taxon>
        <taxon>Campylobacteraceae</taxon>
        <taxon>Campylobacter</taxon>
    </lineage>
</organism>
<sequence>MKKVLALFIGGIISIAVSIGAFYFFDVMFEDENTTFIAWLVSVGTYSAVLSPAKWLMIFKI</sequence>
<dbReference type="RefSeq" id="WP_078422864.1">
    <property type="nucleotide sequence ID" value="NZ_CP017018.1"/>
</dbReference>
<gene>
    <name evidence="1" type="ORF">CPIN18021_0287</name>
</gene>
<reference evidence="2" key="1">
    <citation type="submission" date="2016-09" db="EMBL/GenBank/DDBJ databases">
        <title>Comparative genomics of the Campylobacter concisus group.</title>
        <authorList>
            <person name="Miller W.G."/>
            <person name="Yee E."/>
            <person name="Chapman M.H."/>
            <person name="Huynh S."/>
            <person name="Bono J.L."/>
            <person name="On S.L.W."/>
            <person name="StLeger J."/>
            <person name="Foster G."/>
            <person name="Parker C.T."/>
        </authorList>
    </citation>
    <scope>NUCLEOTIDE SEQUENCE [LARGE SCALE GENOMIC DNA]</scope>
    <source>
        <strain evidence="2">RM18021</strain>
    </source>
</reference>
<dbReference type="KEGG" id="cpin:CPIN18020_0308"/>
<accession>A0A1S6U5X8</accession>
<dbReference type="EMBL" id="CP017258">
    <property type="protein sequence ID" value="AQW87134.1"/>
    <property type="molecule type" value="Genomic_DNA"/>
</dbReference>
<protein>
    <submittedName>
        <fullName evidence="1">Uncharacterized protein</fullName>
    </submittedName>
</protein>
<name>A0A1S6U5X8_9BACT</name>
<dbReference type="Proteomes" id="UP000190868">
    <property type="component" value="Chromosome"/>
</dbReference>
<evidence type="ECO:0000313" key="1">
    <source>
        <dbReference type="EMBL" id="AQW87134.1"/>
    </source>
</evidence>
<dbReference type="GeneID" id="56565946"/>
<keyword evidence="2" id="KW-1185">Reference proteome</keyword>
<proteinExistence type="predicted"/>